<dbReference type="CDD" id="cd03886">
    <property type="entry name" value="M20_Acy1"/>
    <property type="match status" value="1"/>
</dbReference>
<keyword evidence="2" id="KW-0464">Manganese</keyword>
<evidence type="ECO:0000256" key="1">
    <source>
        <dbReference type="ARBA" id="ARBA00022801"/>
    </source>
</evidence>
<dbReference type="GO" id="GO:0050118">
    <property type="term" value="F:N-acetyldiaminopimelate deacetylase activity"/>
    <property type="evidence" value="ECO:0007669"/>
    <property type="project" value="UniProtKB-ARBA"/>
</dbReference>
<keyword evidence="2" id="KW-0479">Metal-binding</keyword>
<dbReference type="EMBL" id="RZGZ01000002">
    <property type="protein sequence ID" value="RUR01762.1"/>
    <property type="molecule type" value="Genomic_DNA"/>
</dbReference>
<dbReference type="SUPFAM" id="SSF55031">
    <property type="entry name" value="Bacterial exopeptidase dimerisation domain"/>
    <property type="match status" value="1"/>
</dbReference>
<feature type="binding site" evidence="2">
    <location>
        <position position="137"/>
    </location>
    <ligand>
        <name>Mn(2+)</name>
        <dbReference type="ChEBI" id="CHEBI:29035"/>
        <label>2</label>
    </ligand>
</feature>
<feature type="domain" description="Peptidase M20 dimerisation" evidence="3">
    <location>
        <begin position="184"/>
        <end position="279"/>
    </location>
</feature>
<proteinExistence type="predicted"/>
<dbReference type="Proteomes" id="UP000274909">
    <property type="component" value="Unassembled WGS sequence"/>
</dbReference>
<dbReference type="PANTHER" id="PTHR11014">
    <property type="entry name" value="PEPTIDASE M20 FAMILY MEMBER"/>
    <property type="match status" value="1"/>
</dbReference>
<dbReference type="NCBIfam" id="TIGR01891">
    <property type="entry name" value="amidohydrolases"/>
    <property type="match status" value="1"/>
</dbReference>
<feature type="binding site" evidence="2">
    <location>
        <position position="100"/>
    </location>
    <ligand>
        <name>Mn(2+)</name>
        <dbReference type="ChEBI" id="CHEBI:29035"/>
        <label>2</label>
    </ligand>
</feature>
<dbReference type="PANTHER" id="PTHR11014:SF63">
    <property type="entry name" value="METALLOPEPTIDASE, PUTATIVE (AFU_ORTHOLOGUE AFUA_6G09600)-RELATED"/>
    <property type="match status" value="1"/>
</dbReference>
<dbReference type="RefSeq" id="WP_127049621.1">
    <property type="nucleotide sequence ID" value="NZ_RZGZ01000002.1"/>
</dbReference>
<dbReference type="InterPro" id="IPR011650">
    <property type="entry name" value="Peptidase_M20_dimer"/>
</dbReference>
<dbReference type="Pfam" id="PF07687">
    <property type="entry name" value="M20_dimer"/>
    <property type="match status" value="1"/>
</dbReference>
<dbReference type="FunFam" id="3.30.70.360:FF:000001">
    <property type="entry name" value="N-acetyldiaminopimelate deacetylase"/>
    <property type="match status" value="1"/>
</dbReference>
<keyword evidence="1 4" id="KW-0378">Hydrolase</keyword>
<evidence type="ECO:0000259" key="3">
    <source>
        <dbReference type="Pfam" id="PF07687"/>
    </source>
</evidence>
<dbReference type="SUPFAM" id="SSF53187">
    <property type="entry name" value="Zn-dependent exopeptidases"/>
    <property type="match status" value="1"/>
</dbReference>
<dbReference type="GO" id="GO:0046872">
    <property type="term" value="F:metal ion binding"/>
    <property type="evidence" value="ECO:0007669"/>
    <property type="project" value="UniProtKB-KW"/>
</dbReference>
<dbReference type="Pfam" id="PF01546">
    <property type="entry name" value="Peptidase_M20"/>
    <property type="match status" value="1"/>
</dbReference>
<protein>
    <submittedName>
        <fullName evidence="4">Amidohydrolase</fullName>
    </submittedName>
</protein>
<dbReference type="InterPro" id="IPR002933">
    <property type="entry name" value="Peptidase_M20"/>
</dbReference>
<feature type="binding site" evidence="2">
    <location>
        <position position="165"/>
    </location>
    <ligand>
        <name>Mn(2+)</name>
        <dbReference type="ChEBI" id="CHEBI:29035"/>
        <label>2</label>
    </ligand>
</feature>
<feature type="binding site" evidence="2">
    <location>
        <position position="102"/>
    </location>
    <ligand>
        <name>Mn(2+)</name>
        <dbReference type="ChEBI" id="CHEBI:29035"/>
        <label>2</label>
    </ligand>
</feature>
<comment type="cofactor">
    <cofactor evidence="2">
        <name>Mn(2+)</name>
        <dbReference type="ChEBI" id="CHEBI:29035"/>
    </cofactor>
    <text evidence="2">The Mn(2+) ion enhances activity.</text>
</comment>
<comment type="caution">
    <text evidence="4">The sequence shown here is derived from an EMBL/GenBank/DDBJ whole genome shotgun (WGS) entry which is preliminary data.</text>
</comment>
<organism evidence="4 5">
    <name type="scientific">Labedella endophytica</name>
    <dbReference type="NCBI Taxonomy" id="1523160"/>
    <lineage>
        <taxon>Bacteria</taxon>
        <taxon>Bacillati</taxon>
        <taxon>Actinomycetota</taxon>
        <taxon>Actinomycetes</taxon>
        <taxon>Micrococcales</taxon>
        <taxon>Microbacteriaceae</taxon>
        <taxon>Labedella</taxon>
    </lineage>
</organism>
<reference evidence="4 5" key="1">
    <citation type="submission" date="2018-12" db="EMBL/GenBank/DDBJ databases">
        <authorList>
            <person name="Li F."/>
        </authorList>
    </citation>
    <scope>NUCLEOTIDE SEQUENCE [LARGE SCALE GENOMIC DNA]</scope>
    <source>
        <strain evidence="4 5">EGI 6500705</strain>
    </source>
</reference>
<evidence type="ECO:0000256" key="2">
    <source>
        <dbReference type="PIRSR" id="PIRSR005962-1"/>
    </source>
</evidence>
<dbReference type="AlphaFoldDB" id="A0A3S0X8C0"/>
<name>A0A3S0X8C0_9MICO</name>
<keyword evidence="5" id="KW-1185">Reference proteome</keyword>
<evidence type="ECO:0000313" key="4">
    <source>
        <dbReference type="EMBL" id="RUR01762.1"/>
    </source>
</evidence>
<dbReference type="InterPro" id="IPR017439">
    <property type="entry name" value="Amidohydrolase"/>
</dbReference>
<dbReference type="PIRSF" id="PIRSF005962">
    <property type="entry name" value="Pept_M20D_amidohydro"/>
    <property type="match status" value="1"/>
</dbReference>
<dbReference type="Gene3D" id="3.30.70.360">
    <property type="match status" value="1"/>
</dbReference>
<dbReference type="InterPro" id="IPR036264">
    <property type="entry name" value="Bact_exopeptidase_dim_dom"/>
</dbReference>
<feature type="binding site" evidence="2">
    <location>
        <position position="366"/>
    </location>
    <ligand>
        <name>Mn(2+)</name>
        <dbReference type="ChEBI" id="CHEBI:29035"/>
        <label>2</label>
    </ligand>
</feature>
<dbReference type="GO" id="GO:0019877">
    <property type="term" value="P:diaminopimelate biosynthetic process"/>
    <property type="evidence" value="ECO:0007669"/>
    <property type="project" value="UniProtKB-ARBA"/>
</dbReference>
<sequence length="398" mass="40894">MPSLVGDPALLPDLVALRRRLHRDPEVGLQLPRTQALVLDALAGLGLEISTGSTCSSVTAVLRGGRPGPTVLLRADMDALPVAEATGLEYASTNGAMHACGHDLHTAGLVGAARLLAAAAREDLPGNVVFMFQPGEEGVDGAAHMIADGVLDASGERAIAAYGAHVIPGPAGRFSTRAGTMMAGTADLRITMHGAGGHGSQPHTAADPVPAVAELVTALQVMVTRRFSVFDPVVVTVTQLRGGDAVNVIPDAASLGASVRTLSRESDERLRVEVARLADGVAAAHGCRAEVVFEADYPVLVNDGAEADRAAAALTSVFGAERVVDRNEPLMASEDFSRVLLEVPGAFVFLAATPPDVDPVTAAWNHSAKVLFDDSVLGDLALGLATLASERLALAASS</sequence>
<evidence type="ECO:0000313" key="5">
    <source>
        <dbReference type="Proteomes" id="UP000274909"/>
    </source>
</evidence>
<dbReference type="OrthoDB" id="9777385at2"/>
<accession>A0A3S0X8C0</accession>
<dbReference type="Gene3D" id="3.40.630.10">
    <property type="entry name" value="Zn peptidases"/>
    <property type="match status" value="1"/>
</dbReference>
<gene>
    <name evidence="4" type="ORF">ELQ94_09910</name>
</gene>